<dbReference type="PROSITE" id="PS50076">
    <property type="entry name" value="DNAJ_2"/>
    <property type="match status" value="1"/>
</dbReference>
<dbReference type="SUPFAM" id="SSF47144">
    <property type="entry name" value="HSC20 (HSCB), C-terminal oligomerisation domain"/>
    <property type="match status" value="1"/>
</dbReference>
<dbReference type="OrthoDB" id="448954at2759"/>
<dbReference type="OMA" id="LLCEMRF"/>
<dbReference type="AlphaFoldDB" id="A0A401NKN6"/>
<keyword evidence="5" id="KW-1185">Reference proteome</keyword>
<dbReference type="GO" id="GO:0044571">
    <property type="term" value="P:[2Fe-2S] cluster assembly"/>
    <property type="evidence" value="ECO:0007669"/>
    <property type="project" value="InterPro"/>
</dbReference>
<dbReference type="InterPro" id="IPR036869">
    <property type="entry name" value="J_dom_sf"/>
</dbReference>
<sequence length="259" mass="28868">MLRGLSSCAGPTAAWRLVAGIPLARRPWAGIPLIQPPPAGFPPGGSVRWAGLRGLCTGAGGCWRCGAAPLEAPGFFCSSCRALQPADRRRDYFQLLGLPRRFRLSAERLSRSQRRLQRVLHPDNFSRSAEAERRFSEEQSALVNEAYGTLLRPLSRGLYLLRLELPAEAQPEEAGGELPAGDPAFLAVVLRLNEQLEEARGPEDIGRVAEEVEARLRELTELVAQAFEQGRPRETRPLLRQMRFWSSLSERVKERLLPR</sequence>
<dbReference type="GO" id="GO:0051087">
    <property type="term" value="F:protein-folding chaperone binding"/>
    <property type="evidence" value="ECO:0007669"/>
    <property type="project" value="InterPro"/>
</dbReference>
<comment type="similarity">
    <text evidence="1">Belongs to the HscB family.</text>
</comment>
<dbReference type="GO" id="GO:0051259">
    <property type="term" value="P:protein complex oligomerization"/>
    <property type="evidence" value="ECO:0007669"/>
    <property type="project" value="InterPro"/>
</dbReference>
<dbReference type="SMART" id="SM00271">
    <property type="entry name" value="DnaJ"/>
    <property type="match status" value="1"/>
</dbReference>
<dbReference type="PANTHER" id="PTHR14021">
    <property type="entry name" value="IRON-SULFUR CLUSTER CO-CHAPERONE PROTEIN HSCB"/>
    <property type="match status" value="1"/>
</dbReference>
<dbReference type="InterPro" id="IPR004640">
    <property type="entry name" value="HscB"/>
</dbReference>
<evidence type="ECO:0000256" key="1">
    <source>
        <dbReference type="ARBA" id="ARBA00010476"/>
    </source>
</evidence>
<name>A0A401NKN6_SCYTO</name>
<dbReference type="InterPro" id="IPR001623">
    <property type="entry name" value="DnaJ_domain"/>
</dbReference>
<dbReference type="SUPFAM" id="SSF46565">
    <property type="entry name" value="Chaperone J-domain"/>
    <property type="match status" value="1"/>
</dbReference>
<evidence type="ECO:0000259" key="3">
    <source>
        <dbReference type="PROSITE" id="PS50076"/>
    </source>
</evidence>
<evidence type="ECO:0000313" key="4">
    <source>
        <dbReference type="EMBL" id="GCB61425.1"/>
    </source>
</evidence>
<evidence type="ECO:0000313" key="5">
    <source>
        <dbReference type="Proteomes" id="UP000288216"/>
    </source>
</evidence>
<protein>
    <recommendedName>
        <fullName evidence="3">J domain-containing protein</fullName>
    </recommendedName>
</protein>
<evidence type="ECO:0000256" key="2">
    <source>
        <dbReference type="ARBA" id="ARBA00023186"/>
    </source>
</evidence>
<keyword evidence="2" id="KW-0143">Chaperone</keyword>
<organism evidence="4 5">
    <name type="scientific">Scyliorhinus torazame</name>
    <name type="common">Cloudy catshark</name>
    <name type="synonym">Catulus torazame</name>
    <dbReference type="NCBI Taxonomy" id="75743"/>
    <lineage>
        <taxon>Eukaryota</taxon>
        <taxon>Metazoa</taxon>
        <taxon>Chordata</taxon>
        <taxon>Craniata</taxon>
        <taxon>Vertebrata</taxon>
        <taxon>Chondrichthyes</taxon>
        <taxon>Elasmobranchii</taxon>
        <taxon>Galeomorphii</taxon>
        <taxon>Galeoidea</taxon>
        <taxon>Carcharhiniformes</taxon>
        <taxon>Scyliorhinidae</taxon>
        <taxon>Scyliorhinus</taxon>
    </lineage>
</organism>
<dbReference type="PANTHER" id="PTHR14021:SF15">
    <property type="entry name" value="IRON-SULFUR CLUSTER CO-CHAPERONE PROTEIN HSCB"/>
    <property type="match status" value="1"/>
</dbReference>
<dbReference type="InterPro" id="IPR036386">
    <property type="entry name" value="HscB_C_sf"/>
</dbReference>
<gene>
    <name evidence="4" type="ORF">scyTo_0009334</name>
</gene>
<dbReference type="InterPro" id="IPR009073">
    <property type="entry name" value="HscB_oligo_C"/>
</dbReference>
<accession>A0A401NKN6</accession>
<dbReference type="Proteomes" id="UP000288216">
    <property type="component" value="Unassembled WGS sequence"/>
</dbReference>
<dbReference type="Gene3D" id="1.20.1280.20">
    <property type="entry name" value="HscB, C-terminal domain"/>
    <property type="match status" value="1"/>
</dbReference>
<dbReference type="NCBIfam" id="TIGR00714">
    <property type="entry name" value="hscB"/>
    <property type="match status" value="1"/>
</dbReference>
<dbReference type="CDD" id="cd06257">
    <property type="entry name" value="DnaJ"/>
    <property type="match status" value="1"/>
</dbReference>
<dbReference type="Pfam" id="PF07743">
    <property type="entry name" value="HSCB_C"/>
    <property type="match status" value="1"/>
</dbReference>
<dbReference type="Gene3D" id="1.10.287.110">
    <property type="entry name" value="DnaJ domain"/>
    <property type="match status" value="1"/>
</dbReference>
<dbReference type="GO" id="GO:0001671">
    <property type="term" value="F:ATPase activator activity"/>
    <property type="evidence" value="ECO:0007669"/>
    <property type="project" value="InterPro"/>
</dbReference>
<proteinExistence type="inferred from homology"/>
<comment type="caution">
    <text evidence="4">The sequence shown here is derived from an EMBL/GenBank/DDBJ whole genome shotgun (WGS) entry which is preliminary data.</text>
</comment>
<dbReference type="GO" id="GO:0005739">
    <property type="term" value="C:mitochondrion"/>
    <property type="evidence" value="ECO:0007669"/>
    <property type="project" value="TreeGrafter"/>
</dbReference>
<dbReference type="STRING" id="75743.A0A401NKN6"/>
<reference evidence="4 5" key="1">
    <citation type="journal article" date="2018" name="Nat. Ecol. Evol.">
        <title>Shark genomes provide insights into elasmobranch evolution and the origin of vertebrates.</title>
        <authorList>
            <person name="Hara Y"/>
            <person name="Yamaguchi K"/>
            <person name="Onimaru K"/>
            <person name="Kadota M"/>
            <person name="Koyanagi M"/>
            <person name="Keeley SD"/>
            <person name="Tatsumi K"/>
            <person name="Tanaka K"/>
            <person name="Motone F"/>
            <person name="Kageyama Y"/>
            <person name="Nozu R"/>
            <person name="Adachi N"/>
            <person name="Nishimura O"/>
            <person name="Nakagawa R"/>
            <person name="Tanegashima C"/>
            <person name="Kiyatake I"/>
            <person name="Matsumoto R"/>
            <person name="Murakumo K"/>
            <person name="Nishida K"/>
            <person name="Terakita A"/>
            <person name="Kuratani S"/>
            <person name="Sato K"/>
            <person name="Hyodo S Kuraku.S."/>
        </authorList>
    </citation>
    <scope>NUCLEOTIDE SEQUENCE [LARGE SCALE GENOMIC DNA]</scope>
</reference>
<feature type="domain" description="J" evidence="3">
    <location>
        <begin position="91"/>
        <end position="163"/>
    </location>
</feature>
<dbReference type="EMBL" id="BFAA01003787">
    <property type="protein sequence ID" value="GCB61425.1"/>
    <property type="molecule type" value="Genomic_DNA"/>
</dbReference>